<evidence type="ECO:0000256" key="3">
    <source>
        <dbReference type="ARBA" id="ARBA00022833"/>
    </source>
</evidence>
<keyword evidence="6" id="KW-1185">Reference proteome</keyword>
<feature type="compositionally biased region" description="Basic residues" evidence="4">
    <location>
        <begin position="1"/>
        <end position="14"/>
    </location>
</feature>
<evidence type="ECO:0000256" key="2">
    <source>
        <dbReference type="ARBA" id="ARBA00022771"/>
    </source>
</evidence>
<reference evidence="5" key="1">
    <citation type="submission" date="2021-09" db="EMBL/GenBank/DDBJ databases">
        <authorList>
            <consortium name="AG Swart"/>
            <person name="Singh M."/>
            <person name="Singh A."/>
            <person name="Seah K."/>
            <person name="Emmerich C."/>
        </authorList>
    </citation>
    <scope>NUCLEOTIDE SEQUENCE</scope>
    <source>
        <strain evidence="5">ATCC30299</strain>
    </source>
</reference>
<protein>
    <recommendedName>
        <fullName evidence="7">RING-type domain-containing protein</fullName>
    </recommendedName>
</protein>
<dbReference type="InterPro" id="IPR017907">
    <property type="entry name" value="Znf_RING_CS"/>
</dbReference>
<keyword evidence="2" id="KW-0863">Zinc-finger</keyword>
<evidence type="ECO:0000313" key="6">
    <source>
        <dbReference type="Proteomes" id="UP001162131"/>
    </source>
</evidence>
<keyword evidence="3" id="KW-0862">Zinc</keyword>
<dbReference type="GO" id="GO:0008270">
    <property type="term" value="F:zinc ion binding"/>
    <property type="evidence" value="ECO:0007669"/>
    <property type="project" value="UniProtKB-KW"/>
</dbReference>
<dbReference type="Proteomes" id="UP001162131">
    <property type="component" value="Unassembled WGS sequence"/>
</dbReference>
<keyword evidence="1" id="KW-0479">Metal-binding</keyword>
<evidence type="ECO:0000256" key="1">
    <source>
        <dbReference type="ARBA" id="ARBA00022723"/>
    </source>
</evidence>
<evidence type="ECO:0008006" key="7">
    <source>
        <dbReference type="Google" id="ProtNLM"/>
    </source>
</evidence>
<proteinExistence type="predicted"/>
<evidence type="ECO:0000313" key="5">
    <source>
        <dbReference type="EMBL" id="CAG9315913.1"/>
    </source>
</evidence>
<dbReference type="AlphaFoldDB" id="A0AAU9IR18"/>
<organism evidence="5 6">
    <name type="scientific">Blepharisma stoltei</name>
    <dbReference type="NCBI Taxonomy" id="1481888"/>
    <lineage>
        <taxon>Eukaryota</taxon>
        <taxon>Sar</taxon>
        <taxon>Alveolata</taxon>
        <taxon>Ciliophora</taxon>
        <taxon>Postciliodesmatophora</taxon>
        <taxon>Heterotrichea</taxon>
        <taxon>Heterotrichida</taxon>
        <taxon>Blepharismidae</taxon>
        <taxon>Blepharisma</taxon>
    </lineage>
</organism>
<name>A0AAU9IR18_9CILI</name>
<dbReference type="EMBL" id="CAJZBQ010000014">
    <property type="protein sequence ID" value="CAG9315913.1"/>
    <property type="molecule type" value="Genomic_DNA"/>
</dbReference>
<gene>
    <name evidence="5" type="ORF">BSTOLATCC_MIC14657</name>
</gene>
<feature type="region of interest" description="Disordered" evidence="4">
    <location>
        <begin position="1"/>
        <end position="26"/>
    </location>
</feature>
<feature type="compositionally biased region" description="Basic and acidic residues" evidence="4">
    <location>
        <begin position="15"/>
        <end position="26"/>
    </location>
</feature>
<evidence type="ECO:0000256" key="4">
    <source>
        <dbReference type="SAM" id="MobiDB-lite"/>
    </source>
</evidence>
<accession>A0AAU9IR18</accession>
<comment type="caution">
    <text evidence="5">The sequence shown here is derived from an EMBL/GenBank/DDBJ whole genome shotgun (WGS) entry which is preliminary data.</text>
</comment>
<sequence>MMKISRLKRPKKPKKEPIKKEPISKDNHQHLHEDISIIDLPSPPVFKNPEKIVEFNNLCVSYDDLPDISHPFEIIDNSLHGPQESKSEGINSNYATFLSEVPFPLNSPKVLEFPPITPLQLDGISRRTDISMLKSYIPKECDFQYLKISYLQARGVGSIYNLITAISVAYYEFLMIPAFAVENNKISYEISQNKNLFQAHRNDSYLSIMNSVRFSLNTSNIDELPKLSENKDLIQNLRFMLSIIGQNYLMSNESKGLFEKSLDEELINEIREAAKAELFEENAIANDLYFKLFSNALCVKIKVYKVTNQGLQKSVHEPNKEKSWPVLNFFMITDPSIRLFILYSRGMVHLDGYSVSTGVYNPIKIENPEKFMYATKRITDCECATKDEEIKTLNISLKLSANMIQSYDKNITSLFNKLKDSNIKLNHREVASDLSKIQQQIDFITNHLKPEVANKLNLSSLEYVKFGHETISKILKDCCYCNKRQGVWKSSCGHYYCSDCIFLLMKPNNFENFECEEECKQIIKLEDLKTFPEYPRLKEEHLKHHRKFECKECHQEKDTNQGYQCQKCQKSICHYCLSKLVIANRMESQGWAIQITCSQCNEKMFVNTEGWMDQCPACMKTRHILEFYEFECKPNQNPHGLLCRMCWTMIFNDVCPIPGCGASASNSARAMILSENKILCRNCGELKMMYIGEKMCESEMCFPCQECQENYFEEKPDICVICSRVMMDKISERGYNWWARIS</sequence>
<dbReference type="PROSITE" id="PS00518">
    <property type="entry name" value="ZF_RING_1"/>
    <property type="match status" value="1"/>
</dbReference>